<organism evidence="3 4">
    <name type="scientific">Candidatus Curtissbacteria bacterium GW2011_GWA1_40_16</name>
    <dbReference type="NCBI Taxonomy" id="1618405"/>
    <lineage>
        <taxon>Bacteria</taxon>
        <taxon>Candidatus Curtissiibacteriota</taxon>
    </lineage>
</organism>
<keyword evidence="2" id="KW-0812">Transmembrane</keyword>
<keyword evidence="2" id="KW-1133">Transmembrane helix</keyword>
<accession>A0A0G0RCF0</accession>
<evidence type="ECO:0000256" key="2">
    <source>
        <dbReference type="SAM" id="Phobius"/>
    </source>
</evidence>
<dbReference type="AlphaFoldDB" id="A0A0G0RCF0"/>
<feature type="coiled-coil region" evidence="1">
    <location>
        <begin position="63"/>
        <end position="104"/>
    </location>
</feature>
<sequence>MNYFNQLSLIQKVILISIAGVVSIIALVGLSETYQDYYVSAALAQAFFWGILLLVLSSPFLYLTRKKNNKGRTEKELEKAKRLAAEDEEKTKRALEKLEEINQSETITGWNDIPVNRHVAGSIIYKIKHKTPLDNKEENLLKSIKDKL</sequence>
<proteinExistence type="predicted"/>
<feature type="transmembrane region" description="Helical" evidence="2">
    <location>
        <begin position="37"/>
        <end position="63"/>
    </location>
</feature>
<keyword evidence="1" id="KW-0175">Coiled coil</keyword>
<dbReference type="EMBL" id="LBYI01000015">
    <property type="protein sequence ID" value="KKR50063.1"/>
    <property type="molecule type" value="Genomic_DNA"/>
</dbReference>
<comment type="caution">
    <text evidence="3">The sequence shown here is derived from an EMBL/GenBank/DDBJ whole genome shotgun (WGS) entry which is preliminary data.</text>
</comment>
<name>A0A0G0RCF0_9BACT</name>
<protein>
    <submittedName>
        <fullName evidence="3">Uncharacterized protein</fullName>
    </submittedName>
</protein>
<feature type="transmembrane region" description="Helical" evidence="2">
    <location>
        <begin position="12"/>
        <end position="31"/>
    </location>
</feature>
<keyword evidence="2" id="KW-0472">Membrane</keyword>
<evidence type="ECO:0000313" key="4">
    <source>
        <dbReference type="Proteomes" id="UP000034531"/>
    </source>
</evidence>
<gene>
    <name evidence="3" type="ORF">UT84_C0015G0011</name>
</gene>
<evidence type="ECO:0000256" key="1">
    <source>
        <dbReference type="SAM" id="Coils"/>
    </source>
</evidence>
<dbReference type="Proteomes" id="UP000034531">
    <property type="component" value="Unassembled WGS sequence"/>
</dbReference>
<reference evidence="3 4" key="1">
    <citation type="journal article" date="2015" name="Nature">
        <title>rRNA introns, odd ribosomes, and small enigmatic genomes across a large radiation of phyla.</title>
        <authorList>
            <person name="Brown C.T."/>
            <person name="Hug L.A."/>
            <person name="Thomas B.C."/>
            <person name="Sharon I."/>
            <person name="Castelle C.J."/>
            <person name="Singh A."/>
            <person name="Wilkins M.J."/>
            <person name="Williams K.H."/>
            <person name="Banfield J.F."/>
        </authorList>
    </citation>
    <scope>NUCLEOTIDE SEQUENCE [LARGE SCALE GENOMIC DNA]</scope>
</reference>
<evidence type="ECO:0000313" key="3">
    <source>
        <dbReference type="EMBL" id="KKR50063.1"/>
    </source>
</evidence>